<name>A0A7D6ZN33_9NOCA</name>
<keyword evidence="2" id="KW-1185">Reference proteome</keyword>
<protein>
    <submittedName>
        <fullName evidence="1">DUF1800 family protein</fullName>
    </submittedName>
</protein>
<dbReference type="InterPro" id="IPR014917">
    <property type="entry name" value="DUF1800"/>
</dbReference>
<reference evidence="1 2" key="1">
    <citation type="submission" date="2020-07" db="EMBL/GenBank/DDBJ databases">
        <authorList>
            <person name="Zhuang K."/>
            <person name="Ran Y."/>
        </authorList>
    </citation>
    <scope>NUCLEOTIDE SEQUENCE [LARGE SCALE GENOMIC DNA]</scope>
    <source>
        <strain evidence="1 2">WCH-YHL-001</strain>
    </source>
</reference>
<dbReference type="AlphaFoldDB" id="A0A7D6ZN33"/>
<evidence type="ECO:0000313" key="1">
    <source>
        <dbReference type="EMBL" id="QLY33680.1"/>
    </source>
</evidence>
<sequence>MSELAAVAHVLRRTTFGPFPGMTEAFAGREIGGVIDAVVGAAALVPETPVFDGDYGDRADGPVARWLTLMRDPKAGLHEKMVWFWHGHFATSYSKVDTWDLMWQQHLVLRRYALGNFREFAHAMVIDGAMLQWLDGAGSVAEAPNENHARELMELFTVGRGIYSQEDVKQAAVAMSGWDVSEDGVVQFSKDDGNQRAVQYLGKPVTTAHDVVDVVCDRPECARFIAAKLHRYLVGDKPSEERLTELAGVFTAAKLEIKPLVEAILRHPSFEASVHARPRYPVEWVTAAMGVVGVDDPIAAFYAMTDLGQSPFYPPNVAGWPPGGGWLDAGAALARAGLVVHAPAIPELAAATDPVAAAFKRAGIYAPTAATETAARDLAFALRHEPSVAATAVLTLILTAPEFTLA</sequence>
<dbReference type="KEGG" id="nhu:H0264_16875"/>
<dbReference type="EMBL" id="CP059399">
    <property type="protein sequence ID" value="QLY33680.1"/>
    <property type="molecule type" value="Genomic_DNA"/>
</dbReference>
<evidence type="ECO:0000313" key="2">
    <source>
        <dbReference type="Proteomes" id="UP000515512"/>
    </source>
</evidence>
<dbReference type="Pfam" id="PF08811">
    <property type="entry name" value="DUF1800"/>
    <property type="match status" value="1"/>
</dbReference>
<dbReference type="RefSeq" id="WP_181584844.1">
    <property type="nucleotide sequence ID" value="NZ_CP059399.1"/>
</dbReference>
<proteinExistence type="predicted"/>
<accession>A0A7D6ZN33</accession>
<dbReference type="Proteomes" id="UP000515512">
    <property type="component" value="Chromosome"/>
</dbReference>
<gene>
    <name evidence="1" type="ORF">H0264_16875</name>
</gene>
<organism evidence="1 2">
    <name type="scientific">Nocardia huaxiensis</name>
    <dbReference type="NCBI Taxonomy" id="2755382"/>
    <lineage>
        <taxon>Bacteria</taxon>
        <taxon>Bacillati</taxon>
        <taxon>Actinomycetota</taxon>
        <taxon>Actinomycetes</taxon>
        <taxon>Mycobacteriales</taxon>
        <taxon>Nocardiaceae</taxon>
        <taxon>Nocardia</taxon>
    </lineage>
</organism>